<dbReference type="Pfam" id="PF07690">
    <property type="entry name" value="MFS_1"/>
    <property type="match status" value="1"/>
</dbReference>
<dbReference type="InterPro" id="IPR020846">
    <property type="entry name" value="MFS_dom"/>
</dbReference>
<keyword evidence="6 7" id="KW-0472">Membrane</keyword>
<protein>
    <submittedName>
        <fullName evidence="9">MFS transporter</fullName>
    </submittedName>
</protein>
<name>A0ABU5DSY7_9BURK</name>
<feature type="transmembrane region" description="Helical" evidence="7">
    <location>
        <begin position="61"/>
        <end position="84"/>
    </location>
</feature>
<sequence length="428" mass="43569">MGVVLATLDTAIANTALPTIAADLQSPAAAAIWIINAYQLAVVATMLPFAALGDVVGPRRVFLGGIALFTVASLVCTLAGNVPLLAAARALQGIGAGAMMSVNIALIRLIYPAERLGRGVGMNALVVGVAFAVGPTVASLLLAVADWPWLFGINVPLGLLAIVFAWPAIPRSVPRPHRFDLVTAGLTAVSFAALIFALGSVAQLAGWGQVLPAAVLALVAGAALLWRQRGHPAPMLPVDLLRRPMFALSAVTAVTAFATQGLAFVSLPFYFEQVLHRDAVHTGFLMTAWPVVVAIAAPVAGRLSDRHPPGLLGGLGLALLSAGMVALALLPAQPSVVDIVWRMALCGAGFGFFQAPNLKALMSSAPPERSGGASGVVGVARLLGQTSGAALVALCFHLAGIAGSTAALWLGAISAGLAAVASFARLWV</sequence>
<dbReference type="Gene3D" id="1.20.1720.10">
    <property type="entry name" value="Multidrug resistance protein D"/>
    <property type="match status" value="1"/>
</dbReference>
<keyword evidence="2" id="KW-0813">Transport</keyword>
<evidence type="ECO:0000256" key="2">
    <source>
        <dbReference type="ARBA" id="ARBA00022448"/>
    </source>
</evidence>
<reference evidence="9 10" key="1">
    <citation type="submission" date="2023-11" db="EMBL/GenBank/DDBJ databases">
        <title>Paucibacter sp. nov., isolated from fresh soil in Korea.</title>
        <authorList>
            <person name="Le N.T.T."/>
        </authorList>
    </citation>
    <scope>NUCLEOTIDE SEQUENCE [LARGE SCALE GENOMIC DNA]</scope>
    <source>
        <strain evidence="9 10">R3-3</strain>
    </source>
</reference>
<feature type="transmembrane region" description="Helical" evidence="7">
    <location>
        <begin position="207"/>
        <end position="226"/>
    </location>
</feature>
<feature type="transmembrane region" description="Helical" evidence="7">
    <location>
        <begin position="339"/>
        <end position="358"/>
    </location>
</feature>
<dbReference type="CDD" id="cd17321">
    <property type="entry name" value="MFS_MMR_MDR_like"/>
    <property type="match status" value="1"/>
</dbReference>
<dbReference type="EMBL" id="JAXCLA010000010">
    <property type="protein sequence ID" value="MDY0748484.1"/>
    <property type="molecule type" value="Genomic_DNA"/>
</dbReference>
<proteinExistence type="predicted"/>
<dbReference type="SUPFAM" id="SSF103473">
    <property type="entry name" value="MFS general substrate transporter"/>
    <property type="match status" value="1"/>
</dbReference>
<evidence type="ECO:0000256" key="6">
    <source>
        <dbReference type="ARBA" id="ARBA00023136"/>
    </source>
</evidence>
<feature type="transmembrane region" description="Helical" evidence="7">
    <location>
        <begin position="149"/>
        <end position="169"/>
    </location>
</feature>
<feature type="transmembrane region" description="Helical" evidence="7">
    <location>
        <begin position="90"/>
        <end position="111"/>
    </location>
</feature>
<feature type="transmembrane region" description="Helical" evidence="7">
    <location>
        <begin position="246"/>
        <end position="271"/>
    </location>
</feature>
<evidence type="ECO:0000256" key="4">
    <source>
        <dbReference type="ARBA" id="ARBA00022692"/>
    </source>
</evidence>
<gene>
    <name evidence="9" type="ORF">SNE35_28550</name>
</gene>
<evidence type="ECO:0000256" key="5">
    <source>
        <dbReference type="ARBA" id="ARBA00022989"/>
    </source>
</evidence>
<organism evidence="9 10">
    <name type="scientific">Roseateles agri</name>
    <dbReference type="NCBI Taxonomy" id="3098619"/>
    <lineage>
        <taxon>Bacteria</taxon>
        <taxon>Pseudomonadati</taxon>
        <taxon>Pseudomonadota</taxon>
        <taxon>Betaproteobacteria</taxon>
        <taxon>Burkholderiales</taxon>
        <taxon>Sphaerotilaceae</taxon>
        <taxon>Roseateles</taxon>
    </lineage>
</organism>
<evidence type="ECO:0000256" key="1">
    <source>
        <dbReference type="ARBA" id="ARBA00004651"/>
    </source>
</evidence>
<dbReference type="Gene3D" id="1.20.1250.20">
    <property type="entry name" value="MFS general substrate transporter like domains"/>
    <property type="match status" value="1"/>
</dbReference>
<feature type="transmembrane region" description="Helical" evidence="7">
    <location>
        <begin position="123"/>
        <end position="143"/>
    </location>
</feature>
<feature type="transmembrane region" description="Helical" evidence="7">
    <location>
        <begin position="312"/>
        <end position="333"/>
    </location>
</feature>
<feature type="transmembrane region" description="Helical" evidence="7">
    <location>
        <begin position="406"/>
        <end position="427"/>
    </location>
</feature>
<dbReference type="PROSITE" id="PS50850">
    <property type="entry name" value="MFS"/>
    <property type="match status" value="1"/>
</dbReference>
<evidence type="ECO:0000313" key="10">
    <source>
        <dbReference type="Proteomes" id="UP001285263"/>
    </source>
</evidence>
<keyword evidence="10" id="KW-1185">Reference proteome</keyword>
<evidence type="ECO:0000259" key="8">
    <source>
        <dbReference type="PROSITE" id="PS50850"/>
    </source>
</evidence>
<dbReference type="Proteomes" id="UP001285263">
    <property type="component" value="Unassembled WGS sequence"/>
</dbReference>
<evidence type="ECO:0000256" key="3">
    <source>
        <dbReference type="ARBA" id="ARBA00022475"/>
    </source>
</evidence>
<feature type="domain" description="Major facilitator superfamily (MFS) profile" evidence="8">
    <location>
        <begin position="1"/>
        <end position="428"/>
    </location>
</feature>
<dbReference type="InterPro" id="IPR036259">
    <property type="entry name" value="MFS_trans_sf"/>
</dbReference>
<dbReference type="PANTHER" id="PTHR42718">
    <property type="entry name" value="MAJOR FACILITATOR SUPERFAMILY MULTIDRUG TRANSPORTER MFSC"/>
    <property type="match status" value="1"/>
</dbReference>
<evidence type="ECO:0000313" key="9">
    <source>
        <dbReference type="EMBL" id="MDY0748484.1"/>
    </source>
</evidence>
<dbReference type="PANTHER" id="PTHR42718:SF46">
    <property type="entry name" value="BLR6921 PROTEIN"/>
    <property type="match status" value="1"/>
</dbReference>
<feature type="transmembrane region" description="Helical" evidence="7">
    <location>
        <begin position="379"/>
        <end position="400"/>
    </location>
</feature>
<feature type="transmembrane region" description="Helical" evidence="7">
    <location>
        <begin position="31"/>
        <end position="49"/>
    </location>
</feature>
<comment type="subcellular location">
    <subcellularLocation>
        <location evidence="1">Cell membrane</location>
        <topology evidence="1">Multi-pass membrane protein</topology>
    </subcellularLocation>
</comment>
<keyword evidence="5 7" id="KW-1133">Transmembrane helix</keyword>
<accession>A0ABU5DSY7</accession>
<keyword evidence="3" id="KW-1003">Cell membrane</keyword>
<evidence type="ECO:0000256" key="7">
    <source>
        <dbReference type="SAM" id="Phobius"/>
    </source>
</evidence>
<dbReference type="InterPro" id="IPR011701">
    <property type="entry name" value="MFS"/>
</dbReference>
<keyword evidence="4 7" id="KW-0812">Transmembrane</keyword>
<feature type="transmembrane region" description="Helical" evidence="7">
    <location>
        <begin position="181"/>
        <end position="201"/>
    </location>
</feature>
<feature type="transmembrane region" description="Helical" evidence="7">
    <location>
        <begin position="283"/>
        <end position="300"/>
    </location>
</feature>
<comment type="caution">
    <text evidence="9">The sequence shown here is derived from an EMBL/GenBank/DDBJ whole genome shotgun (WGS) entry which is preliminary data.</text>
</comment>